<dbReference type="InterPro" id="IPR036597">
    <property type="entry name" value="Fido-like_dom_sf"/>
</dbReference>
<gene>
    <name evidence="4" type="ORF">NCTC7908_01778</name>
</gene>
<accession>A0ABD7MWK3</accession>
<dbReference type="SUPFAM" id="SSF140931">
    <property type="entry name" value="Fic-like"/>
    <property type="match status" value="1"/>
</dbReference>
<evidence type="ECO:0000313" key="4">
    <source>
        <dbReference type="EMBL" id="SQG52433.1"/>
    </source>
</evidence>
<dbReference type="RefSeq" id="WP_095075894.1">
    <property type="nucleotide sequence ID" value="NZ_CP068134.1"/>
</dbReference>
<dbReference type="Proteomes" id="UP000248741">
    <property type="component" value="Chromosome 1"/>
</dbReference>
<dbReference type="PANTHER" id="PTHR13504:SF38">
    <property type="entry name" value="FIDO DOMAIN-CONTAINING PROTEIN"/>
    <property type="match status" value="1"/>
</dbReference>
<evidence type="ECO:0000259" key="3">
    <source>
        <dbReference type="PROSITE" id="PS51459"/>
    </source>
</evidence>
<dbReference type="GO" id="GO:0003677">
    <property type="term" value="F:DNA binding"/>
    <property type="evidence" value="ECO:0007669"/>
    <property type="project" value="UniProtKB-KW"/>
</dbReference>
<evidence type="ECO:0000313" key="5">
    <source>
        <dbReference type="Proteomes" id="UP000248741"/>
    </source>
</evidence>
<feature type="domain" description="Fido" evidence="3">
    <location>
        <begin position="138"/>
        <end position="285"/>
    </location>
</feature>
<sequence length="424" mass="46320">MPRYEPRFWLPADGTGLPRRDKIGGAYEAYVPDTLSDTSLVIDPELAQKSAEIERSIIALGSHKGSGHLESIARLLMRSEAISSSRIEGIAPNVDKVVLAELAQSEQVRGFKESAEAVARNLQVLRTIEESFATEPVITPGYLSRLQTELLGPRPTVPVGIRTIQNWIGGSGRTPIGAEFIPPPPEEVPALVTDLCEYANGAAHGALIQAAILHAQFETIHPFADGNGRVGRALIHGVLLRRGLTRQTMLPISLVLGTWSDAYVAGLTAYRRGDLNVWLKTFLDATQQAVHQAELIATDLQAIQEQWRSMVDDYRKTQGKTRALREDSIDFKLLTGLAAHPIVTAKTLERLYGVTASNARRALEDLEQAGVLRVKVIGVRGTAGYYADDILELITLADRQLASSRFDTRLSPPLGRGVPELPQH</sequence>
<keyword evidence="4" id="KW-0238">DNA-binding</keyword>
<dbReference type="PANTHER" id="PTHR13504">
    <property type="entry name" value="FIDO DOMAIN-CONTAINING PROTEIN DDB_G0283145"/>
    <property type="match status" value="1"/>
</dbReference>
<keyword evidence="2" id="KW-0067">ATP-binding</keyword>
<dbReference type="InterPro" id="IPR003812">
    <property type="entry name" value="Fido"/>
</dbReference>
<dbReference type="InterPro" id="IPR036390">
    <property type="entry name" value="WH_DNA-bd_sf"/>
</dbReference>
<protein>
    <submittedName>
        <fullName evidence="4">DNA-binding protein</fullName>
    </submittedName>
</protein>
<dbReference type="EMBL" id="LS483400">
    <property type="protein sequence ID" value="SQG52433.1"/>
    <property type="molecule type" value="Genomic_DNA"/>
</dbReference>
<reference evidence="4 5" key="1">
    <citation type="submission" date="2018-06" db="EMBL/GenBank/DDBJ databases">
        <authorList>
            <consortium name="Pathogen Informatics"/>
            <person name="Doyle S."/>
        </authorList>
    </citation>
    <scope>NUCLEOTIDE SEQUENCE [LARGE SCALE GENOMIC DNA]</scope>
    <source>
        <strain evidence="4 5">NCTC7908</strain>
    </source>
</reference>
<dbReference type="SUPFAM" id="SSF46785">
    <property type="entry name" value="Winged helix' DNA-binding domain"/>
    <property type="match status" value="1"/>
</dbReference>
<name>A0ABD7MWK3_CORUL</name>
<dbReference type="Gene3D" id="1.10.3290.10">
    <property type="entry name" value="Fido-like domain"/>
    <property type="match status" value="1"/>
</dbReference>
<keyword evidence="2" id="KW-0547">Nucleotide-binding</keyword>
<organism evidence="4 5">
    <name type="scientific">Corynebacterium ulcerans</name>
    <dbReference type="NCBI Taxonomy" id="65058"/>
    <lineage>
        <taxon>Bacteria</taxon>
        <taxon>Bacillati</taxon>
        <taxon>Actinomycetota</taxon>
        <taxon>Actinomycetes</taxon>
        <taxon>Mycobacteriales</taxon>
        <taxon>Corynebacteriaceae</taxon>
        <taxon>Corynebacterium</taxon>
    </lineage>
</organism>
<evidence type="ECO:0000256" key="1">
    <source>
        <dbReference type="PIRSR" id="PIRSR640198-1"/>
    </source>
</evidence>
<proteinExistence type="predicted"/>
<dbReference type="AlphaFoldDB" id="A0ABD7MWK3"/>
<dbReference type="InterPro" id="IPR040198">
    <property type="entry name" value="Fido_containing"/>
</dbReference>
<evidence type="ECO:0000256" key="2">
    <source>
        <dbReference type="PIRSR" id="PIRSR640198-2"/>
    </source>
</evidence>
<feature type="active site" evidence="1">
    <location>
        <position position="221"/>
    </location>
</feature>
<feature type="binding site" evidence="2">
    <location>
        <begin position="225"/>
        <end position="232"/>
    </location>
    <ligand>
        <name>ATP</name>
        <dbReference type="ChEBI" id="CHEBI:30616"/>
    </ligand>
</feature>
<dbReference type="Pfam" id="PF02661">
    <property type="entry name" value="Fic"/>
    <property type="match status" value="1"/>
</dbReference>
<dbReference type="PROSITE" id="PS51459">
    <property type="entry name" value="FIDO"/>
    <property type="match status" value="1"/>
</dbReference>